<feature type="region of interest" description="Disordered" evidence="7">
    <location>
        <begin position="928"/>
        <end position="955"/>
    </location>
</feature>
<dbReference type="EC" id="2.3.2.26" evidence="3"/>
<dbReference type="Pfam" id="PF25579">
    <property type="entry name" value="TPR_TRIP12_N"/>
    <property type="match status" value="1"/>
</dbReference>
<gene>
    <name evidence="10 11" type="primary">LOC104594745</name>
</gene>
<proteinExistence type="inferred from homology"/>
<dbReference type="Gene3D" id="3.30.2410.10">
    <property type="entry name" value="Hect, E3 ligase catalytic domain"/>
    <property type="match status" value="1"/>
</dbReference>
<dbReference type="Gene3D" id="1.25.10.10">
    <property type="entry name" value="Leucine-rich Repeat Variant"/>
    <property type="match status" value="1"/>
</dbReference>
<feature type="active site" description="Glycyl thioester intermediate" evidence="6">
    <location>
        <position position="1566"/>
    </location>
</feature>
<dbReference type="FunFam" id="3.30.2410.10:FF:000007">
    <property type="entry name" value="Putative E3 ubiquitin-protein ligase HECTD1"/>
    <property type="match status" value="1"/>
</dbReference>
<feature type="compositionally biased region" description="Low complexity" evidence="7">
    <location>
        <begin position="23"/>
        <end position="35"/>
    </location>
</feature>
<evidence type="ECO:0000256" key="2">
    <source>
        <dbReference type="ARBA" id="ARBA00006331"/>
    </source>
</evidence>
<dbReference type="STRING" id="4432.A0A1U7ZY04"/>
<dbReference type="RefSeq" id="XP_010253503.1">
    <property type="nucleotide sequence ID" value="XM_010255201.2"/>
</dbReference>
<dbReference type="KEGG" id="nnu:104594745"/>
<evidence type="ECO:0000256" key="5">
    <source>
        <dbReference type="ARBA" id="ARBA00022786"/>
    </source>
</evidence>
<dbReference type="InterPro" id="IPR035983">
    <property type="entry name" value="Hect_E3_ubiquitin_ligase"/>
</dbReference>
<dbReference type="SUPFAM" id="SSF48371">
    <property type="entry name" value="ARM repeat"/>
    <property type="match status" value="1"/>
</dbReference>
<feature type="compositionally biased region" description="Polar residues" evidence="7">
    <location>
        <begin position="36"/>
        <end position="47"/>
    </location>
</feature>
<dbReference type="eggNOG" id="KOG0168">
    <property type="taxonomic scope" value="Eukaryota"/>
</dbReference>
<dbReference type="InterPro" id="IPR000569">
    <property type="entry name" value="HECT_dom"/>
</dbReference>
<evidence type="ECO:0000313" key="11">
    <source>
        <dbReference type="RefSeq" id="XP_010253503.1"/>
    </source>
</evidence>
<name>A0A1U7ZY04_NELNU</name>
<organism evidence="9 11">
    <name type="scientific">Nelumbo nucifera</name>
    <name type="common">Sacred lotus</name>
    <dbReference type="NCBI Taxonomy" id="4432"/>
    <lineage>
        <taxon>Eukaryota</taxon>
        <taxon>Viridiplantae</taxon>
        <taxon>Streptophyta</taxon>
        <taxon>Embryophyta</taxon>
        <taxon>Tracheophyta</taxon>
        <taxon>Spermatophyta</taxon>
        <taxon>Magnoliopsida</taxon>
        <taxon>Proteales</taxon>
        <taxon>Nelumbonaceae</taxon>
        <taxon>Nelumbo</taxon>
    </lineage>
</organism>
<feature type="compositionally biased region" description="Polar residues" evidence="7">
    <location>
        <begin position="1180"/>
        <end position="1191"/>
    </location>
</feature>
<evidence type="ECO:0000256" key="7">
    <source>
        <dbReference type="SAM" id="MobiDB-lite"/>
    </source>
</evidence>
<feature type="compositionally biased region" description="Basic and acidic residues" evidence="7">
    <location>
        <begin position="1"/>
        <end position="21"/>
    </location>
</feature>
<dbReference type="GO" id="GO:0000209">
    <property type="term" value="P:protein polyubiquitination"/>
    <property type="evidence" value="ECO:0000318"/>
    <property type="project" value="GO_Central"/>
</dbReference>
<keyword evidence="5 6" id="KW-0833">Ubl conjugation pathway</keyword>
<keyword evidence="9" id="KW-1185">Reference proteome</keyword>
<comment type="catalytic activity">
    <reaction evidence="1">
        <text>S-ubiquitinyl-[E2 ubiquitin-conjugating enzyme]-L-cysteine + [acceptor protein]-L-lysine = [E2 ubiquitin-conjugating enzyme]-L-cysteine + N(6)-ubiquitinyl-[acceptor protein]-L-lysine.</text>
        <dbReference type="EC" id="2.3.2.26"/>
    </reaction>
</comment>
<dbReference type="PANTHER" id="PTHR45670">
    <property type="entry name" value="E3 UBIQUITIN-PROTEIN LIGASE TRIP12"/>
    <property type="match status" value="1"/>
</dbReference>
<dbReference type="Gene3D" id="3.90.1750.10">
    <property type="entry name" value="Hect, E3 ligase catalytic domains"/>
    <property type="match status" value="1"/>
</dbReference>
<dbReference type="InterPro" id="IPR045322">
    <property type="entry name" value="HECTD1/TRIP12-like"/>
</dbReference>
<dbReference type="GeneID" id="104594745"/>
<dbReference type="OMA" id="FFTIHAQ"/>
<dbReference type="GO" id="GO:0061630">
    <property type="term" value="F:ubiquitin protein ligase activity"/>
    <property type="evidence" value="ECO:0000318"/>
    <property type="project" value="GO_Central"/>
</dbReference>
<dbReference type="SMART" id="SM00119">
    <property type="entry name" value="HECTc"/>
    <property type="match status" value="1"/>
</dbReference>
<dbReference type="eggNOG" id="KOG0170">
    <property type="taxonomic scope" value="Eukaryota"/>
</dbReference>
<protein>
    <recommendedName>
        <fullName evidence="3">HECT-type E3 ubiquitin transferase</fullName>
        <ecNumber evidence="3">2.3.2.26</ecNumber>
    </recommendedName>
</protein>
<dbReference type="PROSITE" id="PS50237">
    <property type="entry name" value="HECT"/>
    <property type="match status" value="1"/>
</dbReference>
<feature type="compositionally biased region" description="Low complexity" evidence="7">
    <location>
        <begin position="55"/>
        <end position="65"/>
    </location>
</feature>
<feature type="region of interest" description="Disordered" evidence="7">
    <location>
        <begin position="1173"/>
        <end position="1192"/>
    </location>
</feature>
<dbReference type="CDD" id="cd00078">
    <property type="entry name" value="HECTc"/>
    <property type="match status" value="1"/>
</dbReference>
<evidence type="ECO:0000256" key="4">
    <source>
        <dbReference type="ARBA" id="ARBA00022679"/>
    </source>
</evidence>
<accession>A0A1U7ZY04</accession>
<feature type="compositionally biased region" description="Low complexity" evidence="7">
    <location>
        <begin position="929"/>
        <end position="940"/>
    </location>
</feature>
<dbReference type="SUPFAM" id="SSF56204">
    <property type="entry name" value="Hect, E3 ligase catalytic domain"/>
    <property type="match status" value="1"/>
</dbReference>
<dbReference type="InterPro" id="IPR057948">
    <property type="entry name" value="TPR_TRIP12_N"/>
</dbReference>
<feature type="region of interest" description="Disordered" evidence="7">
    <location>
        <begin position="1"/>
        <end position="106"/>
    </location>
</feature>
<evidence type="ECO:0000256" key="3">
    <source>
        <dbReference type="ARBA" id="ARBA00012485"/>
    </source>
</evidence>
<dbReference type="PANTHER" id="PTHR45670:SF10">
    <property type="entry name" value="E3 UBIQUITIN-PROTEIN LIGASE UPL4"/>
    <property type="match status" value="1"/>
</dbReference>
<dbReference type="GO" id="GO:0043161">
    <property type="term" value="P:proteasome-mediated ubiquitin-dependent protein catabolic process"/>
    <property type="evidence" value="ECO:0000318"/>
    <property type="project" value="GO_Central"/>
</dbReference>
<dbReference type="OrthoDB" id="423283at2759"/>
<dbReference type="RefSeq" id="XP_010253502.1">
    <property type="nucleotide sequence ID" value="XM_010255200.2"/>
</dbReference>
<evidence type="ECO:0000313" key="9">
    <source>
        <dbReference type="Proteomes" id="UP000189703"/>
    </source>
</evidence>
<evidence type="ECO:0000313" key="10">
    <source>
        <dbReference type="RefSeq" id="XP_010253502.1"/>
    </source>
</evidence>
<dbReference type="InterPro" id="IPR016024">
    <property type="entry name" value="ARM-type_fold"/>
</dbReference>
<keyword evidence="4" id="KW-0808">Transferase</keyword>
<dbReference type="Proteomes" id="UP000189703">
    <property type="component" value="Unplaced"/>
</dbReference>
<sequence>MESRGRKRAELVDQLPADKRACSSSDFKPGSSSSSVQTQMASTNSASEAPDCEMETSSSASVSGRSEGEAEKDSAYGSCDSDGLDDPEQRHRSFREYHPRRSSSDQAKFKRILSSLADDAGPSSQVVALTELCDVLSFCTDDSLSSFTADSFAPILVNLAKNESNPDIMLLAVRAITYLCDVLPRSSGFLVRHDAVPALCARLMAIEYMDLAEQCLQALEKISRDHPLACSQAGAIMAVLNYIDFFSTSVQRVALSTVANICKKLPSDCSSSFMEAVPILCNLLRYEDRKLVESVAICLIRIVERVGHSSDMLDELCKHGVIHQVSHLVALNSRTTLSQPIYIGLIGLLARLASGSVLAVRTLIELNISSTLKQILATYELSHGMPHPHIGDMHSSQVHEVIKLLNVLLPPLPRNNEDIPLVSDKERILVDQPELLQQFRIDILPVLIQVVNSGANSYVCYGSLSVINKLVYFSRSDMLLDLLKNTNISSFLAGVFARKDHHILISALKIAKTVLEKLPDACFSSFVKEGVVYSIDALLMPERSPEIMFPTSTDIELSSGSNQKLAARDDPRCLCYALDSDQFPSSSEKGNCKLERNSVYTLAKKIKATYFATESHDSKIGMTETLQKLRTICTLLIDKVNIPMNDFTNDQHEECLYGILHQIMIELNGGEPMSTFEFIQSGIVKSLVNYLSCGQHMKEEVDQNVISIKYHFVLKRFEMFSMLSLMSVGGFWKDMPLANLTQKLLSAFSSLEDFPVILNHVSKSRNTYASIPSGHCTMHPCFKVRFVKEEGEACLCNYPGDILTVEPFTSFDAIEGFLWPKISGTTDEHHTSVCQPLVQCKSVLLPLPSDTRSPQGKDLNFVGEINSISSGVPEVQENQGNMSPPIKRAVDMIEGNPTTSHLVHTEPGSRIQDLQYSPEMDSDLKLVDSSNASASTSTSSGKECMEGRKCPTSCGNSDDPTKLVFHLEGRKLDRALTLYQEILNQHVKAENDMIVGPKFWNQVYKITYRKATDLEKCDSQDSCHGSSISSALNKLGTCWKDVPFLSGMLVSKLPCDLEKSNPTYDMLVLLKSLEGLNRSAFHLMSHERRCAFAEGRSNNFDDLRVNVPSLPQSEFVSCKLTEKLEQQMRDPLAVSVGGMPSWCAQLMAACPFLFGFESKCRYFQLKAFGSSRVQPHPWPQSATSNSNTSNDRQQHAVLLPRKKFQVRRSHILDSAAQMMDLYANHKAILEVEYSEEVGTGLGPTMEFYTLVSHEFQKAGLGMWREDHSTPTAGKGLDDNSSGFVAAHLGLFPRPWSPSLSADKTLVSEVIKKFVLLGKIVAKALQDGRVLDLPFSKAFYKLILEKELCIYDIQSFEPEFGRTLLEFQALVDRKKNLNSISEKGTNFISDSCFRDTRIEDLCLEFTLPGYPDYVLGSEPGNKIVNMDNLEEYVSLTVDATVNSGIIRQVEAFKSGFNQVFPIKSLQIFSEEELERLLCGERDAWASNEIVDHVKFDHGYTSSSPPVINLLEIIQEFEHDQRRAFLQFVTGAPRLPPGGLAALNPKLTIVRKHCSEWVDGDLPSVMTCANYLKLPPYSSKERMRERILYAITEGQGSFHLS</sequence>
<evidence type="ECO:0000256" key="6">
    <source>
        <dbReference type="PROSITE-ProRule" id="PRU00104"/>
    </source>
</evidence>
<feature type="domain" description="HECT" evidence="8">
    <location>
        <begin position="1217"/>
        <end position="1599"/>
    </location>
</feature>
<comment type="similarity">
    <text evidence="2">Belongs to the UPL family. K-HECT subfamily.</text>
</comment>
<evidence type="ECO:0000259" key="8">
    <source>
        <dbReference type="PROSITE" id="PS50237"/>
    </source>
</evidence>
<evidence type="ECO:0000256" key="1">
    <source>
        <dbReference type="ARBA" id="ARBA00000885"/>
    </source>
</evidence>
<reference evidence="10 11" key="1">
    <citation type="submission" date="2025-04" db="UniProtKB">
        <authorList>
            <consortium name="RefSeq"/>
        </authorList>
    </citation>
    <scope>IDENTIFICATION</scope>
</reference>
<dbReference type="InterPro" id="IPR011989">
    <property type="entry name" value="ARM-like"/>
</dbReference>
<feature type="compositionally biased region" description="Basic and acidic residues" evidence="7">
    <location>
        <begin position="87"/>
        <end position="103"/>
    </location>
</feature>
<dbReference type="Pfam" id="PF00632">
    <property type="entry name" value="HECT"/>
    <property type="match status" value="1"/>
</dbReference>